<keyword evidence="6 12" id="KW-0418">Kinase</keyword>
<keyword evidence="4" id="KW-0808">Transferase</keyword>
<gene>
    <name evidence="12" type="ORF">Prubr_64780</name>
</gene>
<dbReference type="CDD" id="cd16917">
    <property type="entry name" value="HATPase_UhpB-NarQ-NarX-like"/>
    <property type="match status" value="1"/>
</dbReference>
<dbReference type="EC" id="2.7.13.3" evidence="2"/>
<evidence type="ECO:0000256" key="8">
    <source>
        <dbReference type="ARBA" id="ARBA00023012"/>
    </source>
</evidence>
<dbReference type="Gene3D" id="3.30.565.10">
    <property type="entry name" value="Histidine kinase-like ATPase, C-terminal domain"/>
    <property type="match status" value="1"/>
</dbReference>
<organism evidence="12 13">
    <name type="scientific">Polymorphospora rubra</name>
    <dbReference type="NCBI Taxonomy" id="338584"/>
    <lineage>
        <taxon>Bacteria</taxon>
        <taxon>Bacillati</taxon>
        <taxon>Actinomycetota</taxon>
        <taxon>Actinomycetes</taxon>
        <taxon>Micromonosporales</taxon>
        <taxon>Micromonosporaceae</taxon>
        <taxon>Polymorphospora</taxon>
    </lineage>
</organism>
<reference evidence="12" key="1">
    <citation type="submission" date="2020-08" db="EMBL/GenBank/DDBJ databases">
        <title>Whole genome shotgun sequence of Polymorphospora rubra NBRC 101157.</title>
        <authorList>
            <person name="Komaki H."/>
            <person name="Tamura T."/>
        </authorList>
    </citation>
    <scope>NUCLEOTIDE SEQUENCE</scope>
    <source>
        <strain evidence="12">NBRC 101157</strain>
    </source>
</reference>
<accession>A0A810N874</accession>
<evidence type="ECO:0000313" key="12">
    <source>
        <dbReference type="EMBL" id="BCJ69457.1"/>
    </source>
</evidence>
<keyword evidence="3" id="KW-0597">Phosphoprotein</keyword>
<dbReference type="GO" id="GO:0005524">
    <property type="term" value="F:ATP binding"/>
    <property type="evidence" value="ECO:0007669"/>
    <property type="project" value="UniProtKB-KW"/>
</dbReference>
<evidence type="ECO:0000259" key="11">
    <source>
        <dbReference type="Pfam" id="PF07730"/>
    </source>
</evidence>
<evidence type="ECO:0000256" key="7">
    <source>
        <dbReference type="ARBA" id="ARBA00022840"/>
    </source>
</evidence>
<feature type="transmembrane region" description="Helical" evidence="10">
    <location>
        <begin position="130"/>
        <end position="156"/>
    </location>
</feature>
<evidence type="ECO:0000256" key="10">
    <source>
        <dbReference type="SAM" id="Phobius"/>
    </source>
</evidence>
<feature type="transmembrane region" description="Helical" evidence="10">
    <location>
        <begin position="99"/>
        <end position="118"/>
    </location>
</feature>
<feature type="transmembrane region" description="Helical" evidence="10">
    <location>
        <begin position="7"/>
        <end position="28"/>
    </location>
</feature>
<dbReference type="GO" id="GO:0016020">
    <property type="term" value="C:membrane"/>
    <property type="evidence" value="ECO:0007669"/>
    <property type="project" value="InterPro"/>
</dbReference>
<dbReference type="Pfam" id="PF07730">
    <property type="entry name" value="HisKA_3"/>
    <property type="match status" value="1"/>
</dbReference>
<keyword evidence="10" id="KW-0472">Membrane</keyword>
<name>A0A810N874_9ACTN</name>
<protein>
    <recommendedName>
        <fullName evidence="2">histidine kinase</fullName>
        <ecNumber evidence="2">2.7.13.3</ecNumber>
    </recommendedName>
</protein>
<evidence type="ECO:0000256" key="9">
    <source>
        <dbReference type="SAM" id="MobiDB-lite"/>
    </source>
</evidence>
<dbReference type="KEGG" id="pry:Prubr_64780"/>
<dbReference type="PANTHER" id="PTHR24421">
    <property type="entry name" value="NITRATE/NITRITE SENSOR PROTEIN NARX-RELATED"/>
    <property type="match status" value="1"/>
</dbReference>
<evidence type="ECO:0000256" key="6">
    <source>
        <dbReference type="ARBA" id="ARBA00022777"/>
    </source>
</evidence>
<dbReference type="InterPro" id="IPR050482">
    <property type="entry name" value="Sensor_HK_TwoCompSys"/>
</dbReference>
<dbReference type="Proteomes" id="UP000680866">
    <property type="component" value="Chromosome"/>
</dbReference>
<evidence type="ECO:0000256" key="2">
    <source>
        <dbReference type="ARBA" id="ARBA00012438"/>
    </source>
</evidence>
<keyword evidence="10" id="KW-0812">Transmembrane</keyword>
<feature type="transmembrane region" description="Helical" evidence="10">
    <location>
        <begin position="59"/>
        <end position="79"/>
    </location>
</feature>
<dbReference type="Gene3D" id="1.20.5.1930">
    <property type="match status" value="1"/>
</dbReference>
<dbReference type="InterPro" id="IPR036890">
    <property type="entry name" value="HATPase_C_sf"/>
</dbReference>
<evidence type="ECO:0000256" key="3">
    <source>
        <dbReference type="ARBA" id="ARBA00022553"/>
    </source>
</evidence>
<keyword evidence="8" id="KW-0902">Two-component regulatory system</keyword>
<keyword evidence="13" id="KW-1185">Reference proteome</keyword>
<feature type="transmembrane region" description="Helical" evidence="10">
    <location>
        <begin position="34"/>
        <end position="52"/>
    </location>
</feature>
<dbReference type="AlphaFoldDB" id="A0A810N874"/>
<keyword evidence="10" id="KW-1133">Transmembrane helix</keyword>
<evidence type="ECO:0000256" key="5">
    <source>
        <dbReference type="ARBA" id="ARBA00022741"/>
    </source>
</evidence>
<keyword evidence="7" id="KW-0067">ATP-binding</keyword>
<dbReference type="SUPFAM" id="SSF55874">
    <property type="entry name" value="ATPase domain of HSP90 chaperone/DNA topoisomerase II/histidine kinase"/>
    <property type="match status" value="1"/>
</dbReference>
<feature type="region of interest" description="Disordered" evidence="9">
    <location>
        <begin position="330"/>
        <end position="349"/>
    </location>
</feature>
<dbReference type="GO" id="GO:0046983">
    <property type="term" value="F:protein dimerization activity"/>
    <property type="evidence" value="ECO:0007669"/>
    <property type="project" value="InterPro"/>
</dbReference>
<feature type="domain" description="Signal transduction histidine kinase subgroup 3 dimerisation and phosphoacceptor" evidence="11">
    <location>
        <begin position="188"/>
        <end position="248"/>
    </location>
</feature>
<dbReference type="GO" id="GO:0000155">
    <property type="term" value="F:phosphorelay sensor kinase activity"/>
    <property type="evidence" value="ECO:0007669"/>
    <property type="project" value="InterPro"/>
</dbReference>
<sequence length="403" mass="42825">MLAVGGLGVMTGALYLWAIHTLITAAAAPGISALWTYAVFVVVNTLTAGLLWWHRRHPLVVFGGVLLVFVASSLMLGHAGNGGLTLPLWFSVYAVASYAPLRTALVTVSAGWVLSVAVKLGLAIGSGQQIALPAVGLVALDLGFFFVACFALGFGFRLQRQRARDAAERARLIEERSRALNAEAVARERNRLARDLHDLAAHEVMDVLLSIRALRMTSDDPILPEVEQKTARALDNMRTVVRTLREEDRDGPDRAPLQDAARDLIDTLVTEREITVDAHIRVPAHVGDAAASTTLSVLKEALLNADTHAPGRPVTVDLDADGGSVRLTVTNPTGNKDMGDHSPPAEQARPLGTGYGLIGAAERAGLLGGRFKAAPAPNGDWLVSLHLPSSARTDQALVTGETP</sequence>
<dbReference type="InterPro" id="IPR011712">
    <property type="entry name" value="Sig_transdc_His_kin_sub3_dim/P"/>
</dbReference>
<comment type="catalytic activity">
    <reaction evidence="1">
        <text>ATP + protein L-histidine = ADP + protein N-phospho-L-histidine.</text>
        <dbReference type="EC" id="2.7.13.3"/>
    </reaction>
</comment>
<dbReference type="EMBL" id="AP023359">
    <property type="protein sequence ID" value="BCJ69457.1"/>
    <property type="molecule type" value="Genomic_DNA"/>
</dbReference>
<dbReference type="PANTHER" id="PTHR24421:SF10">
    <property type="entry name" value="NITRATE_NITRITE SENSOR PROTEIN NARQ"/>
    <property type="match status" value="1"/>
</dbReference>
<keyword evidence="5" id="KW-0547">Nucleotide-binding</keyword>
<evidence type="ECO:0000313" key="13">
    <source>
        <dbReference type="Proteomes" id="UP000680866"/>
    </source>
</evidence>
<evidence type="ECO:0000256" key="4">
    <source>
        <dbReference type="ARBA" id="ARBA00022679"/>
    </source>
</evidence>
<evidence type="ECO:0000256" key="1">
    <source>
        <dbReference type="ARBA" id="ARBA00000085"/>
    </source>
</evidence>
<proteinExistence type="predicted"/>